<comment type="caution">
    <text evidence="3">The sequence shown here is derived from an EMBL/GenBank/DDBJ whole genome shotgun (WGS) entry which is preliminary data.</text>
</comment>
<sequence>MKDASLRCLLSLTLLLCCTSTKVLILSARLTVSPSSSQMFVGESVSLSCEEDDSSAGILNTPTKHHYTPQLLTSKSNLPPRFRNPTTS</sequence>
<dbReference type="AlphaFoldDB" id="A0AAD3NE96"/>
<proteinExistence type="predicted"/>
<name>A0AAD3NE96_LATJO</name>
<keyword evidence="4" id="KW-1185">Reference proteome</keyword>
<protein>
    <submittedName>
        <fullName evidence="3">Fc receptor-like protein 5</fullName>
    </submittedName>
</protein>
<evidence type="ECO:0000313" key="3">
    <source>
        <dbReference type="EMBL" id="GLD70855.1"/>
    </source>
</evidence>
<keyword evidence="3" id="KW-0675">Receptor</keyword>
<keyword evidence="2" id="KW-0732">Signal</keyword>
<dbReference type="Proteomes" id="UP001279410">
    <property type="component" value="Unassembled WGS sequence"/>
</dbReference>
<gene>
    <name evidence="3" type="ORF">AKAME5_002217400</name>
</gene>
<accession>A0AAD3NE96</accession>
<feature type="signal peptide" evidence="2">
    <location>
        <begin position="1"/>
        <end position="20"/>
    </location>
</feature>
<feature type="chain" id="PRO_5042047252" evidence="2">
    <location>
        <begin position="21"/>
        <end position="88"/>
    </location>
</feature>
<evidence type="ECO:0000256" key="1">
    <source>
        <dbReference type="SAM" id="MobiDB-lite"/>
    </source>
</evidence>
<dbReference type="EMBL" id="BRZM01000456">
    <property type="protein sequence ID" value="GLD70855.1"/>
    <property type="molecule type" value="Genomic_DNA"/>
</dbReference>
<evidence type="ECO:0000313" key="4">
    <source>
        <dbReference type="Proteomes" id="UP001279410"/>
    </source>
</evidence>
<evidence type="ECO:0000256" key="2">
    <source>
        <dbReference type="SAM" id="SignalP"/>
    </source>
</evidence>
<organism evidence="3 4">
    <name type="scientific">Lates japonicus</name>
    <name type="common">Japanese lates</name>
    <dbReference type="NCBI Taxonomy" id="270547"/>
    <lineage>
        <taxon>Eukaryota</taxon>
        <taxon>Metazoa</taxon>
        <taxon>Chordata</taxon>
        <taxon>Craniata</taxon>
        <taxon>Vertebrata</taxon>
        <taxon>Euteleostomi</taxon>
        <taxon>Actinopterygii</taxon>
        <taxon>Neopterygii</taxon>
        <taxon>Teleostei</taxon>
        <taxon>Neoteleostei</taxon>
        <taxon>Acanthomorphata</taxon>
        <taxon>Carangaria</taxon>
        <taxon>Carangaria incertae sedis</taxon>
        <taxon>Centropomidae</taxon>
        <taxon>Lates</taxon>
    </lineage>
</organism>
<feature type="region of interest" description="Disordered" evidence="1">
    <location>
        <begin position="69"/>
        <end position="88"/>
    </location>
</feature>
<reference evidence="3" key="1">
    <citation type="submission" date="2022-08" db="EMBL/GenBank/DDBJ databases">
        <title>Genome sequencing of akame (Lates japonicus).</title>
        <authorList>
            <person name="Hashiguchi Y."/>
            <person name="Takahashi H."/>
        </authorList>
    </citation>
    <scope>NUCLEOTIDE SEQUENCE</scope>
    <source>
        <strain evidence="3">Kochi</strain>
    </source>
</reference>